<dbReference type="Gene3D" id="1.10.630.10">
    <property type="entry name" value="Cytochrome P450"/>
    <property type="match status" value="1"/>
</dbReference>
<keyword evidence="5" id="KW-0408">Iron</keyword>
<dbReference type="PANTHER" id="PTHR46696:SF3">
    <property type="entry name" value="PULCHERRIMINIC ACID SYNTHASE"/>
    <property type="match status" value="1"/>
</dbReference>
<comment type="similarity">
    <text evidence="1">Belongs to the cytochrome P450 family.</text>
</comment>
<protein>
    <submittedName>
        <fullName evidence="7">Cytochrome P450</fullName>
    </submittedName>
</protein>
<dbReference type="Pfam" id="PF00067">
    <property type="entry name" value="p450"/>
    <property type="match status" value="1"/>
</dbReference>
<evidence type="ECO:0000256" key="5">
    <source>
        <dbReference type="ARBA" id="ARBA00023004"/>
    </source>
</evidence>
<gene>
    <name evidence="7" type="ORF">FEG63_30650</name>
</gene>
<dbReference type="EMBL" id="VBSB01000036">
    <property type="protein sequence ID" value="NTY63887.1"/>
    <property type="molecule type" value="Genomic_DNA"/>
</dbReference>
<accession>A0ABX2K840</accession>
<dbReference type="SUPFAM" id="SSF48264">
    <property type="entry name" value="Cytochrome P450"/>
    <property type="match status" value="1"/>
</dbReference>
<comment type="caution">
    <text evidence="7">The sequence shown here is derived from an EMBL/GenBank/DDBJ whole genome shotgun (WGS) entry which is preliminary data.</text>
</comment>
<evidence type="ECO:0000313" key="8">
    <source>
        <dbReference type="Proteomes" id="UP000708347"/>
    </source>
</evidence>
<keyword evidence="2" id="KW-0349">Heme</keyword>
<proteinExistence type="inferred from homology"/>
<evidence type="ECO:0000256" key="6">
    <source>
        <dbReference type="ARBA" id="ARBA00023033"/>
    </source>
</evidence>
<dbReference type="PRINTS" id="PR00385">
    <property type="entry name" value="P450"/>
</dbReference>
<dbReference type="PANTHER" id="PTHR46696">
    <property type="entry name" value="P450, PUTATIVE (EUROFUNG)-RELATED"/>
    <property type="match status" value="1"/>
</dbReference>
<keyword evidence="3" id="KW-0479">Metal-binding</keyword>
<reference evidence="7 8" key="1">
    <citation type="submission" date="2019-05" db="EMBL/GenBank/DDBJ databases">
        <title>Mycolicibacterium sphagni ENV482 genome assembly.</title>
        <authorList>
            <person name="Chen W."/>
            <person name="Faulkner N.W."/>
            <person name="Hyman M.R."/>
        </authorList>
    </citation>
    <scope>NUCLEOTIDE SEQUENCE [LARGE SCALE GENOMIC DNA]</scope>
    <source>
        <strain evidence="7 8">ENV482</strain>
    </source>
</reference>
<evidence type="ECO:0000256" key="1">
    <source>
        <dbReference type="ARBA" id="ARBA00010617"/>
    </source>
</evidence>
<sequence length="406" mass="44816">MTAANPPRLAFDTADPGFVRLPWARYEEIRARGGVVLNEWVNRWMVSDFAPAKMIMTHTELFGSEKGQAEQAGVFGGPTMEFYDGPHHDRIRAIWSHDFRAKDLAALRTMITDIIRRRLEPVLARLRSGDTVEIVAELTRGIPTEVIARMLGIESGMVDQFSAWSDAMGASAEGYTNPGERGDELIAAGRRATAELNAYLREEIGRLRASAADEPGLIATMVRHQYARDHMTEQEVVAGNTQLVFAGNETTAKLLAQIVVTLADHPDQRRAVRADRSLIPAAVEEVHRYETITHSVFRDVIADDVSVAGVAIPNGARITLLLGAANRDPLRWERPDQFDVSRPKLSHLGYAFGLHSCLGMNLARLEAQIFLEELIDALPDWQVDSPVDFGTNYAVRGPAAVRVSAS</sequence>
<keyword evidence="4" id="KW-0560">Oxidoreductase</keyword>
<dbReference type="InterPro" id="IPR002397">
    <property type="entry name" value="Cyt_P450_B"/>
</dbReference>
<name>A0ABX2K840_9MYCO</name>
<evidence type="ECO:0000313" key="7">
    <source>
        <dbReference type="EMBL" id="NTY63887.1"/>
    </source>
</evidence>
<keyword evidence="6" id="KW-0503">Monooxygenase</keyword>
<dbReference type="RefSeq" id="WP_174401476.1">
    <property type="nucleotide sequence ID" value="NZ_VBSB01000036.1"/>
</dbReference>
<evidence type="ECO:0000256" key="4">
    <source>
        <dbReference type="ARBA" id="ARBA00023002"/>
    </source>
</evidence>
<dbReference type="InterPro" id="IPR001128">
    <property type="entry name" value="Cyt_P450"/>
</dbReference>
<evidence type="ECO:0000256" key="2">
    <source>
        <dbReference type="ARBA" id="ARBA00022617"/>
    </source>
</evidence>
<keyword evidence="8" id="KW-1185">Reference proteome</keyword>
<dbReference type="InterPro" id="IPR036396">
    <property type="entry name" value="Cyt_P450_sf"/>
</dbReference>
<evidence type="ECO:0000256" key="3">
    <source>
        <dbReference type="ARBA" id="ARBA00022723"/>
    </source>
</evidence>
<dbReference type="PRINTS" id="PR00359">
    <property type="entry name" value="BP450"/>
</dbReference>
<organism evidence="7 8">
    <name type="scientific">Mycolicibacterium sphagni</name>
    <dbReference type="NCBI Taxonomy" id="1786"/>
    <lineage>
        <taxon>Bacteria</taxon>
        <taxon>Bacillati</taxon>
        <taxon>Actinomycetota</taxon>
        <taxon>Actinomycetes</taxon>
        <taxon>Mycobacteriales</taxon>
        <taxon>Mycobacteriaceae</taxon>
        <taxon>Mycolicibacterium</taxon>
    </lineage>
</organism>
<dbReference type="Proteomes" id="UP000708347">
    <property type="component" value="Unassembled WGS sequence"/>
</dbReference>